<dbReference type="InterPro" id="IPR029044">
    <property type="entry name" value="Nucleotide-diphossugar_trans"/>
</dbReference>
<keyword evidence="2" id="KW-1185">Reference proteome</keyword>
<keyword evidence="1" id="KW-0808">Transferase</keyword>
<dbReference type="NCBIfam" id="NF045582">
    <property type="entry name" value="Npun_R2823_gen"/>
    <property type="match status" value="1"/>
</dbReference>
<protein>
    <submittedName>
        <fullName evidence="1">Sugar transferase</fullName>
    </submittedName>
</protein>
<dbReference type="EMBL" id="JAECZB010000003">
    <property type="protein sequence ID" value="MBH8551239.1"/>
    <property type="molecule type" value="Genomic_DNA"/>
</dbReference>
<accession>A0A8J7HE00</accession>
<dbReference type="RefSeq" id="WP_214437552.1">
    <property type="nucleotide sequence ID" value="NZ_JAECZB010000003.1"/>
</dbReference>
<dbReference type="GO" id="GO:0016757">
    <property type="term" value="F:glycosyltransferase activity"/>
    <property type="evidence" value="ECO:0007669"/>
    <property type="project" value="InterPro"/>
</dbReference>
<organism evidence="1 2">
    <name type="scientific">Atlanticothrix silvestris CENA357</name>
    <dbReference type="NCBI Taxonomy" id="1725252"/>
    <lineage>
        <taxon>Bacteria</taxon>
        <taxon>Bacillati</taxon>
        <taxon>Cyanobacteriota</taxon>
        <taxon>Cyanophyceae</taxon>
        <taxon>Nostocales</taxon>
        <taxon>Nodulariaceae</taxon>
        <taxon>Atlanticothrix</taxon>
        <taxon>Atlanticothrix silvestris</taxon>
    </lineage>
</organism>
<dbReference type="InterPro" id="IPR002495">
    <property type="entry name" value="Glyco_trans_8"/>
</dbReference>
<evidence type="ECO:0000313" key="2">
    <source>
        <dbReference type="Proteomes" id="UP000599391"/>
    </source>
</evidence>
<dbReference type="Pfam" id="PF01501">
    <property type="entry name" value="Glyco_transf_8"/>
    <property type="match status" value="1"/>
</dbReference>
<dbReference type="SUPFAM" id="SSF53448">
    <property type="entry name" value="Nucleotide-diphospho-sugar transferases"/>
    <property type="match status" value="1"/>
</dbReference>
<dbReference type="Gene3D" id="3.90.550.10">
    <property type="entry name" value="Spore Coat Polysaccharide Biosynthesis Protein SpsA, Chain A"/>
    <property type="match status" value="1"/>
</dbReference>
<gene>
    <name evidence="1" type="ORF">I8751_02345</name>
</gene>
<evidence type="ECO:0000313" key="1">
    <source>
        <dbReference type="EMBL" id="MBH8551239.1"/>
    </source>
</evidence>
<proteinExistence type="predicted"/>
<name>A0A8J7HE00_9CYAN</name>
<sequence>MNGICTLGNDYVFDQLVALLNSIDAILGAETPVCIYPFDEQMQRISKEISQRPNVFIYDNQDVINRWDQFMLEASPASMNRDKYRIYGGHRRFCAFDGPFDNFIYMDADTLVMNSLDLVFEKLNEYDCVVYDFQFKHPDKVYNINSSKLFKVFDEERIQKEIFCSGFYASKKGLFPEEQIAKLSFYLKAGEQEILYPTGDQPVLNYMFMRSGIQVYNLAHYLPNNQITGCSVTSKHFEEKDKILYDQDNRLTYIHYIGIPPRVNQAVCAGENIDFPYRDLFLHYRYLHEPNKRPIFKNTPKPYNAPPPNLLTRALKKINFIN</sequence>
<comment type="caution">
    <text evidence="1">The sequence shown here is derived from an EMBL/GenBank/DDBJ whole genome shotgun (WGS) entry which is preliminary data.</text>
</comment>
<dbReference type="InterPro" id="IPR054619">
    <property type="entry name" value="Npun_R2821-like"/>
</dbReference>
<dbReference type="Proteomes" id="UP000599391">
    <property type="component" value="Unassembled WGS sequence"/>
</dbReference>
<dbReference type="AlphaFoldDB" id="A0A8J7HE00"/>
<reference evidence="1 2" key="1">
    <citation type="journal article" date="2021" name="Int. J. Syst. Evol. Microbiol.">
        <title>Amazonocrinis nigriterrae gen. nov., sp. nov., Atlanticothrix silvestris gen. nov., sp. nov. and Dendronalium phyllosphericum gen. nov., sp. nov., nostocacean cyanobacteria from Brazilian environments.</title>
        <authorList>
            <person name="Alvarenga D.O."/>
            <person name="Andreote A.P.D."/>
            <person name="Branco L.H.Z."/>
            <person name="Delbaje E."/>
            <person name="Cruz R.B."/>
            <person name="Varani A.M."/>
            <person name="Fiore M.F."/>
        </authorList>
    </citation>
    <scope>NUCLEOTIDE SEQUENCE [LARGE SCALE GENOMIC DNA]</scope>
    <source>
        <strain evidence="1 2">CENA357</strain>
    </source>
</reference>